<name>A0A7V0N0D3_UNCAE</name>
<dbReference type="AlphaFoldDB" id="A0A7V0N0D3"/>
<dbReference type="GO" id="GO:0046872">
    <property type="term" value="F:metal ion binding"/>
    <property type="evidence" value="ECO:0007669"/>
    <property type="project" value="UniProtKB-KW"/>
</dbReference>
<protein>
    <submittedName>
        <fullName evidence="7">4Fe-4S cluster-binding domain-containing protein</fullName>
    </submittedName>
</protein>
<dbReference type="InterPro" id="IPR007197">
    <property type="entry name" value="rSAM"/>
</dbReference>
<dbReference type="Pfam" id="PF13353">
    <property type="entry name" value="Fer4_12"/>
    <property type="match status" value="1"/>
</dbReference>
<dbReference type="InterPro" id="IPR058240">
    <property type="entry name" value="rSAM_sf"/>
</dbReference>
<dbReference type="GO" id="GO:0051539">
    <property type="term" value="F:4 iron, 4 sulfur cluster binding"/>
    <property type="evidence" value="ECO:0007669"/>
    <property type="project" value="UniProtKB-KW"/>
</dbReference>
<reference evidence="7" key="1">
    <citation type="journal article" date="2020" name="mSystems">
        <title>Genome- and Community-Level Interaction Insights into Carbon Utilization and Element Cycling Functions of Hydrothermarchaeota in Hydrothermal Sediment.</title>
        <authorList>
            <person name="Zhou Z."/>
            <person name="Liu Y."/>
            <person name="Xu W."/>
            <person name="Pan J."/>
            <person name="Luo Z.H."/>
            <person name="Li M."/>
        </authorList>
    </citation>
    <scope>NUCLEOTIDE SEQUENCE [LARGE SCALE GENOMIC DNA]</scope>
    <source>
        <strain evidence="7">HyVt-219</strain>
    </source>
</reference>
<evidence type="ECO:0000256" key="2">
    <source>
        <dbReference type="ARBA" id="ARBA00022485"/>
    </source>
</evidence>
<keyword evidence="3" id="KW-0949">S-adenosyl-L-methionine</keyword>
<dbReference type="EMBL" id="DRBC01000110">
    <property type="protein sequence ID" value="HDN84488.1"/>
    <property type="molecule type" value="Genomic_DNA"/>
</dbReference>
<keyword evidence="2" id="KW-0004">4Fe-4S</keyword>
<dbReference type="InterPro" id="IPR013785">
    <property type="entry name" value="Aldolase_TIM"/>
</dbReference>
<dbReference type="SUPFAM" id="SSF102114">
    <property type="entry name" value="Radical SAM enzymes"/>
    <property type="match status" value="1"/>
</dbReference>
<dbReference type="SFLD" id="SFLDS00029">
    <property type="entry name" value="Radical_SAM"/>
    <property type="match status" value="1"/>
</dbReference>
<comment type="caution">
    <text evidence="7">The sequence shown here is derived from an EMBL/GenBank/DDBJ whole genome shotgun (WGS) entry which is preliminary data.</text>
</comment>
<evidence type="ECO:0000256" key="4">
    <source>
        <dbReference type="ARBA" id="ARBA00022723"/>
    </source>
</evidence>
<evidence type="ECO:0000256" key="6">
    <source>
        <dbReference type="ARBA" id="ARBA00023014"/>
    </source>
</evidence>
<keyword evidence="4" id="KW-0479">Metal-binding</keyword>
<dbReference type="PANTHER" id="PTHR30352">
    <property type="entry name" value="PYRUVATE FORMATE-LYASE-ACTIVATING ENZYME"/>
    <property type="match status" value="1"/>
</dbReference>
<keyword evidence="5" id="KW-0408">Iron</keyword>
<dbReference type="Gene3D" id="3.20.20.70">
    <property type="entry name" value="Aldolase class I"/>
    <property type="match status" value="1"/>
</dbReference>
<accession>A0A7V0N0D3</accession>
<evidence type="ECO:0000256" key="3">
    <source>
        <dbReference type="ARBA" id="ARBA00022691"/>
    </source>
</evidence>
<evidence type="ECO:0000313" key="7">
    <source>
        <dbReference type="EMBL" id="HDN84488.1"/>
    </source>
</evidence>
<organism evidence="7">
    <name type="scientific">Aerophobetes bacterium</name>
    <dbReference type="NCBI Taxonomy" id="2030807"/>
    <lineage>
        <taxon>Bacteria</taxon>
        <taxon>Candidatus Aerophobota</taxon>
    </lineage>
</organism>
<evidence type="ECO:0000256" key="1">
    <source>
        <dbReference type="ARBA" id="ARBA00001966"/>
    </source>
</evidence>
<dbReference type="GO" id="GO:0004748">
    <property type="term" value="F:ribonucleoside-diphosphate reductase activity, thioredoxin disulfide as acceptor"/>
    <property type="evidence" value="ECO:0007669"/>
    <property type="project" value="TreeGrafter"/>
</dbReference>
<feature type="non-terminal residue" evidence="7">
    <location>
        <position position="1"/>
    </location>
</feature>
<dbReference type="PANTHER" id="PTHR30352:SF2">
    <property type="entry name" value="ANAEROBIC RIBONUCLEOSIDE-TRIPHOSPHATE REDUCTASE-ACTIVATING PROTEIN"/>
    <property type="match status" value="1"/>
</dbReference>
<gene>
    <name evidence="7" type="ORF">ENG47_01865</name>
</gene>
<dbReference type="InterPro" id="IPR034457">
    <property type="entry name" value="Organic_radical-activating"/>
</dbReference>
<keyword evidence="6" id="KW-0411">Iron-sulfur</keyword>
<dbReference type="Proteomes" id="UP000885660">
    <property type="component" value="Unassembled WGS sequence"/>
</dbReference>
<sequence>STDLLNIAYIIEFTKTEGPGERFGIWLQGCPIRCKGCWNPHLWAIKPNHIVKIDKLVKYILNYKDVIEGITISGGEPLYQSKSLINFIKKIKATPHFSLFDGSLA</sequence>
<proteinExistence type="predicted"/>
<comment type="cofactor">
    <cofactor evidence="1">
        <name>[4Fe-4S] cluster</name>
        <dbReference type="ChEBI" id="CHEBI:49883"/>
    </cofactor>
</comment>
<evidence type="ECO:0000256" key="5">
    <source>
        <dbReference type="ARBA" id="ARBA00023004"/>
    </source>
</evidence>